<sequence length="255" mass="27154">MSSDQIILITGANRGIGRGLVAAFLQEPSTTVIAAVRDPSKASSTGLTELPRATGSRIIVAKIDAADESAAEAAVNGLRTDHSIDSLDVVVANAGINRSGGHVIRNSTRTIHDHFAVNTVGPMTLFQATAPLLRSSKSGRPRFIAISSNTGSISGMEIMQGLSNTSPYGASKAALNWFMRRIHFDEDWLTTLVINPGFVLTDMVAETMRGYPVKPEDLGAITVEESATGIVERIKTAKRDVSGTFQNFDGNPISW</sequence>
<accession>A0ACD3YR56</accession>
<gene>
    <name evidence="1" type="ORF">LCI18_002360</name>
</gene>
<reference evidence="1" key="1">
    <citation type="submission" date="2021-11" db="EMBL/GenBank/DDBJ databases">
        <title>Fusarium solani-melongenae Genome sequencing and assembly.</title>
        <authorList>
            <person name="Xie S."/>
            <person name="Huang L."/>
            <person name="Zhang X."/>
        </authorList>
    </citation>
    <scope>NUCLEOTIDE SEQUENCE</scope>
    <source>
        <strain evidence="1">CRI 24-3</strain>
    </source>
</reference>
<name>A0ACD3YR56_FUSSC</name>
<proteinExistence type="predicted"/>
<keyword evidence="2" id="KW-1185">Reference proteome</keyword>
<protein>
    <submittedName>
        <fullName evidence="1">Uncharacterized protein</fullName>
    </submittedName>
</protein>
<organism evidence="1 2">
    <name type="scientific">Fusarium solani subsp. cucurbitae</name>
    <name type="common">Neocosmosporum cucurbitae</name>
    <dbReference type="NCBI Taxonomy" id="2747967"/>
    <lineage>
        <taxon>Eukaryota</taxon>
        <taxon>Fungi</taxon>
        <taxon>Dikarya</taxon>
        <taxon>Ascomycota</taxon>
        <taxon>Pezizomycotina</taxon>
        <taxon>Sordariomycetes</taxon>
        <taxon>Hypocreomycetidae</taxon>
        <taxon>Hypocreales</taxon>
        <taxon>Nectriaceae</taxon>
        <taxon>Fusarium</taxon>
        <taxon>Fusarium solani species complex</taxon>
    </lineage>
</organism>
<dbReference type="EMBL" id="CP090031">
    <property type="protein sequence ID" value="UPK91425.1"/>
    <property type="molecule type" value="Genomic_DNA"/>
</dbReference>
<evidence type="ECO:0000313" key="2">
    <source>
        <dbReference type="Proteomes" id="UP000830768"/>
    </source>
</evidence>
<dbReference type="Proteomes" id="UP000830768">
    <property type="component" value="Chromosome 2"/>
</dbReference>
<evidence type="ECO:0000313" key="1">
    <source>
        <dbReference type="EMBL" id="UPK91425.1"/>
    </source>
</evidence>